<dbReference type="Proteomes" id="UP000299102">
    <property type="component" value="Unassembled WGS sequence"/>
</dbReference>
<protein>
    <submittedName>
        <fullName evidence="2">Uncharacterized protein</fullName>
    </submittedName>
</protein>
<feature type="region of interest" description="Disordered" evidence="1">
    <location>
        <begin position="49"/>
        <end position="87"/>
    </location>
</feature>
<comment type="caution">
    <text evidence="2">The sequence shown here is derived from an EMBL/GenBank/DDBJ whole genome shotgun (WGS) entry which is preliminary data.</text>
</comment>
<proteinExistence type="predicted"/>
<evidence type="ECO:0000313" key="3">
    <source>
        <dbReference type="Proteomes" id="UP000299102"/>
    </source>
</evidence>
<evidence type="ECO:0000256" key="1">
    <source>
        <dbReference type="SAM" id="MobiDB-lite"/>
    </source>
</evidence>
<reference evidence="2 3" key="1">
    <citation type="journal article" date="2019" name="Commun. Biol.">
        <title>The bagworm genome reveals a unique fibroin gene that provides high tensile strength.</title>
        <authorList>
            <person name="Kono N."/>
            <person name="Nakamura H."/>
            <person name="Ohtoshi R."/>
            <person name="Tomita M."/>
            <person name="Numata K."/>
            <person name="Arakawa K."/>
        </authorList>
    </citation>
    <scope>NUCLEOTIDE SEQUENCE [LARGE SCALE GENOMIC DNA]</scope>
</reference>
<keyword evidence="3" id="KW-1185">Reference proteome</keyword>
<name>A0A4C1UBV4_EUMVA</name>
<gene>
    <name evidence="2" type="ORF">EVAR_86214_1</name>
</gene>
<evidence type="ECO:0000313" key="2">
    <source>
        <dbReference type="EMBL" id="GBP23838.1"/>
    </source>
</evidence>
<organism evidence="2 3">
    <name type="scientific">Eumeta variegata</name>
    <name type="common">Bagworm moth</name>
    <name type="synonym">Eumeta japonica</name>
    <dbReference type="NCBI Taxonomy" id="151549"/>
    <lineage>
        <taxon>Eukaryota</taxon>
        <taxon>Metazoa</taxon>
        <taxon>Ecdysozoa</taxon>
        <taxon>Arthropoda</taxon>
        <taxon>Hexapoda</taxon>
        <taxon>Insecta</taxon>
        <taxon>Pterygota</taxon>
        <taxon>Neoptera</taxon>
        <taxon>Endopterygota</taxon>
        <taxon>Lepidoptera</taxon>
        <taxon>Glossata</taxon>
        <taxon>Ditrysia</taxon>
        <taxon>Tineoidea</taxon>
        <taxon>Psychidae</taxon>
        <taxon>Oiketicinae</taxon>
        <taxon>Eumeta</taxon>
    </lineage>
</organism>
<dbReference type="AlphaFoldDB" id="A0A4C1UBV4"/>
<sequence>MNRKTPTTRVCFTIKAKKISSNLDVSGRAARGRSRVRLQSRLHWFLKSKAGTGPKSRMEPKLKSSVGADGGQGAAGVGSRADSESDRCQRRGNTIYEYVDTGQAAGGKLVFYIRARARLAPPAYTTRISCGRGRCR</sequence>
<accession>A0A4C1UBV4</accession>
<dbReference type="EMBL" id="BGZK01000154">
    <property type="protein sequence ID" value="GBP23838.1"/>
    <property type="molecule type" value="Genomic_DNA"/>
</dbReference>